<feature type="region of interest" description="Disordered" evidence="1">
    <location>
        <begin position="49"/>
        <end position="82"/>
    </location>
</feature>
<dbReference type="EMBL" id="JAVHJM010000005">
    <property type="protein sequence ID" value="KAK6513960.1"/>
    <property type="molecule type" value="Genomic_DNA"/>
</dbReference>
<evidence type="ECO:0000256" key="1">
    <source>
        <dbReference type="SAM" id="MobiDB-lite"/>
    </source>
</evidence>
<name>A0AAN8PFN4_9PEZI</name>
<dbReference type="Proteomes" id="UP001307849">
    <property type="component" value="Unassembled WGS sequence"/>
</dbReference>
<reference evidence="2 3" key="1">
    <citation type="submission" date="2019-10" db="EMBL/GenBank/DDBJ databases">
        <authorList>
            <person name="Palmer J.M."/>
        </authorList>
    </citation>
    <scope>NUCLEOTIDE SEQUENCE [LARGE SCALE GENOMIC DNA]</scope>
    <source>
        <strain evidence="2 3">TWF506</strain>
    </source>
</reference>
<feature type="region of interest" description="Disordered" evidence="1">
    <location>
        <begin position="1"/>
        <end position="25"/>
    </location>
</feature>
<comment type="caution">
    <text evidence="2">The sequence shown here is derived from an EMBL/GenBank/DDBJ whole genome shotgun (WGS) entry which is preliminary data.</text>
</comment>
<dbReference type="AlphaFoldDB" id="A0AAN8PFN4"/>
<sequence>MFVNERPKKRRKSGKSPTKPENDGCEWEEVRLDSPDIMGIETEWEKHMREANEAEEKRRQQTQMQKAKQVITKIQLPEYEDL</sequence>
<organism evidence="2 3">
    <name type="scientific">Arthrobotrys conoides</name>
    <dbReference type="NCBI Taxonomy" id="74498"/>
    <lineage>
        <taxon>Eukaryota</taxon>
        <taxon>Fungi</taxon>
        <taxon>Dikarya</taxon>
        <taxon>Ascomycota</taxon>
        <taxon>Pezizomycotina</taxon>
        <taxon>Orbiliomycetes</taxon>
        <taxon>Orbiliales</taxon>
        <taxon>Orbiliaceae</taxon>
        <taxon>Arthrobotrys</taxon>
    </lineage>
</organism>
<protein>
    <submittedName>
        <fullName evidence="2">Uncharacterized protein</fullName>
    </submittedName>
</protein>
<proteinExistence type="predicted"/>
<keyword evidence="3" id="KW-1185">Reference proteome</keyword>
<feature type="compositionally biased region" description="Basic and acidic residues" evidence="1">
    <location>
        <begin position="49"/>
        <end position="59"/>
    </location>
</feature>
<accession>A0AAN8PFN4</accession>
<evidence type="ECO:0000313" key="2">
    <source>
        <dbReference type="EMBL" id="KAK6513960.1"/>
    </source>
</evidence>
<gene>
    <name evidence="2" type="ORF">TWF506_008390</name>
</gene>
<evidence type="ECO:0000313" key="3">
    <source>
        <dbReference type="Proteomes" id="UP001307849"/>
    </source>
</evidence>